<organism evidence="2 3">
    <name type="scientific">Phyllosticta citriasiana</name>
    <dbReference type="NCBI Taxonomy" id="595635"/>
    <lineage>
        <taxon>Eukaryota</taxon>
        <taxon>Fungi</taxon>
        <taxon>Dikarya</taxon>
        <taxon>Ascomycota</taxon>
        <taxon>Pezizomycotina</taxon>
        <taxon>Dothideomycetes</taxon>
        <taxon>Dothideomycetes incertae sedis</taxon>
        <taxon>Botryosphaeriales</taxon>
        <taxon>Phyllostictaceae</taxon>
        <taxon>Phyllosticta</taxon>
    </lineage>
</organism>
<dbReference type="EMBL" id="JBBPHU010000001">
    <property type="protein sequence ID" value="KAK7523319.1"/>
    <property type="molecule type" value="Genomic_DNA"/>
</dbReference>
<protein>
    <submittedName>
        <fullName evidence="2">Uncharacterized protein</fullName>
    </submittedName>
</protein>
<evidence type="ECO:0000313" key="2">
    <source>
        <dbReference type="EMBL" id="KAK7523319.1"/>
    </source>
</evidence>
<comment type="caution">
    <text evidence="2">The sequence shown here is derived from an EMBL/GenBank/DDBJ whole genome shotgun (WGS) entry which is preliminary data.</text>
</comment>
<evidence type="ECO:0000313" key="3">
    <source>
        <dbReference type="Proteomes" id="UP001363622"/>
    </source>
</evidence>
<gene>
    <name evidence="2" type="ORF">IWZ03DRAFT_402565</name>
</gene>
<feature type="chain" id="PRO_5047167717" evidence="1">
    <location>
        <begin position="22"/>
        <end position="147"/>
    </location>
</feature>
<keyword evidence="1" id="KW-0732">Signal</keyword>
<sequence length="147" mass="15733">MLPPLLSYLLLLSSFTLLTVRQPQILFPGNIEEVAPMAATEKRATAPVNVNYSRFKDRARADSIDVSSLPFADTALGAVEAVARPLDASSVPPLGNRATAKIDLHDIKRSVVSVSTPGALVYLRDEKETIAIARLLNGVTVDGSYTA</sequence>
<dbReference type="Proteomes" id="UP001363622">
    <property type="component" value="Unassembled WGS sequence"/>
</dbReference>
<proteinExistence type="predicted"/>
<keyword evidence="3" id="KW-1185">Reference proteome</keyword>
<name>A0ABR1KYR2_9PEZI</name>
<evidence type="ECO:0000256" key="1">
    <source>
        <dbReference type="SAM" id="SignalP"/>
    </source>
</evidence>
<feature type="signal peptide" evidence="1">
    <location>
        <begin position="1"/>
        <end position="21"/>
    </location>
</feature>
<reference evidence="2 3" key="1">
    <citation type="submission" date="2024-04" db="EMBL/GenBank/DDBJ databases">
        <title>Phyllosticta paracitricarpa is synonymous to the EU quarantine fungus P. citricarpa based on phylogenomic analyses.</title>
        <authorList>
            <consortium name="Lawrence Berkeley National Laboratory"/>
            <person name="Van Ingen-Buijs V.A."/>
            <person name="Van Westerhoven A.C."/>
            <person name="Haridas S."/>
            <person name="Skiadas P."/>
            <person name="Martin F."/>
            <person name="Groenewald J.Z."/>
            <person name="Crous P.W."/>
            <person name="Seidl M.F."/>
        </authorList>
    </citation>
    <scope>NUCLEOTIDE SEQUENCE [LARGE SCALE GENOMIC DNA]</scope>
    <source>
        <strain evidence="2 3">CBS 123371</strain>
    </source>
</reference>
<accession>A0ABR1KYR2</accession>